<dbReference type="Proteomes" id="UP001060919">
    <property type="component" value="Chromosome"/>
</dbReference>
<sequence>MQYHTKEMTVTLRPDNILAVKINEGCNELTTEGTEECLQAMTKALALNDHPKAMIFWMAPFYVKKEVIKSYSTSEFDEVAVALVCHSYISKFVASVALKMRERFTSSEHTNQNAPIKVFLKEEEAFEWLQECLAKRQAI</sequence>
<evidence type="ECO:0000313" key="2">
    <source>
        <dbReference type="Proteomes" id="UP001060919"/>
    </source>
</evidence>
<reference evidence="1" key="1">
    <citation type="submission" date="2022-09" db="EMBL/GenBank/DDBJ databases">
        <title>Aureispira anguillicida sp. nov., isolated from Leptocephalus of Japanese eel Anguilla japonica.</title>
        <authorList>
            <person name="Yuasa K."/>
            <person name="Mekata T."/>
            <person name="Ikunari K."/>
        </authorList>
    </citation>
    <scope>NUCLEOTIDE SEQUENCE</scope>
    <source>
        <strain evidence="1">EL160426</strain>
    </source>
</reference>
<organism evidence="1 2">
    <name type="scientific">Aureispira anguillae</name>
    <dbReference type="NCBI Taxonomy" id="2864201"/>
    <lineage>
        <taxon>Bacteria</taxon>
        <taxon>Pseudomonadati</taxon>
        <taxon>Bacteroidota</taxon>
        <taxon>Saprospiria</taxon>
        <taxon>Saprospirales</taxon>
        <taxon>Saprospiraceae</taxon>
        <taxon>Aureispira</taxon>
    </lineage>
</organism>
<name>A0A915YEV2_9BACT</name>
<gene>
    <name evidence="1" type="ORF">AsAng_0024660</name>
</gene>
<evidence type="ECO:0000313" key="1">
    <source>
        <dbReference type="EMBL" id="BDS11752.1"/>
    </source>
</evidence>
<dbReference type="AlphaFoldDB" id="A0A915YEV2"/>
<dbReference type="KEGG" id="aup:AsAng_0024660"/>
<dbReference type="EMBL" id="AP026867">
    <property type="protein sequence ID" value="BDS11752.1"/>
    <property type="molecule type" value="Genomic_DNA"/>
</dbReference>
<proteinExistence type="predicted"/>
<accession>A0A915YEV2</accession>
<protein>
    <submittedName>
        <fullName evidence="1">Uncharacterized protein</fullName>
    </submittedName>
</protein>
<dbReference type="RefSeq" id="WP_264792898.1">
    <property type="nucleotide sequence ID" value="NZ_AP026867.1"/>
</dbReference>
<keyword evidence="2" id="KW-1185">Reference proteome</keyword>